<dbReference type="InterPro" id="IPR000504">
    <property type="entry name" value="RRM_dom"/>
</dbReference>
<dbReference type="SMART" id="SM00360">
    <property type="entry name" value="RRM"/>
    <property type="match status" value="1"/>
</dbReference>
<protein>
    <recommendedName>
        <fullName evidence="2">RRM domain-containing protein</fullName>
    </recommendedName>
</protein>
<dbReference type="GO" id="GO:0016491">
    <property type="term" value="F:oxidoreductase activity"/>
    <property type="evidence" value="ECO:0007669"/>
    <property type="project" value="TreeGrafter"/>
</dbReference>
<reference evidence="3" key="2">
    <citation type="submission" date="2018-03" db="EMBL/GenBank/DDBJ databases">
        <title>The Triticum urartu genome reveals the dynamic nature of wheat genome evolution.</title>
        <authorList>
            <person name="Ling H."/>
            <person name="Ma B."/>
            <person name="Shi X."/>
            <person name="Liu H."/>
            <person name="Dong L."/>
            <person name="Sun H."/>
            <person name="Cao Y."/>
            <person name="Gao Q."/>
            <person name="Zheng S."/>
            <person name="Li Y."/>
            <person name="Yu Y."/>
            <person name="Du H."/>
            <person name="Qi M."/>
            <person name="Li Y."/>
            <person name="Yu H."/>
            <person name="Cui Y."/>
            <person name="Wang N."/>
            <person name="Chen C."/>
            <person name="Wu H."/>
            <person name="Zhao Y."/>
            <person name="Zhang J."/>
            <person name="Li Y."/>
            <person name="Zhou W."/>
            <person name="Zhang B."/>
            <person name="Hu W."/>
            <person name="Eijk M."/>
            <person name="Tang J."/>
            <person name="Witsenboer H."/>
            <person name="Zhao S."/>
            <person name="Li Z."/>
            <person name="Zhang A."/>
            <person name="Wang D."/>
            <person name="Liang C."/>
        </authorList>
    </citation>
    <scope>NUCLEOTIDE SEQUENCE [LARGE SCALE GENOMIC DNA]</scope>
    <source>
        <strain evidence="3">cv. G1812</strain>
    </source>
</reference>
<evidence type="ECO:0000313" key="3">
    <source>
        <dbReference type="EnsemblPlants" id="TuG1812G0200004872.01.T01"/>
    </source>
</evidence>
<accession>A0A8R7TLS4</accession>
<keyword evidence="1" id="KW-0694">RNA-binding</keyword>
<evidence type="ECO:0000259" key="2">
    <source>
        <dbReference type="PROSITE" id="PS50102"/>
    </source>
</evidence>
<dbReference type="PANTHER" id="PTHR12463">
    <property type="entry name" value="OXYGENASE-RELATED"/>
    <property type="match status" value="1"/>
</dbReference>
<dbReference type="Gene3D" id="3.30.70.330">
    <property type="match status" value="1"/>
</dbReference>
<evidence type="ECO:0000313" key="4">
    <source>
        <dbReference type="Proteomes" id="UP000015106"/>
    </source>
</evidence>
<organism evidence="3 4">
    <name type="scientific">Triticum urartu</name>
    <name type="common">Red wild einkorn</name>
    <name type="synonym">Crithodium urartu</name>
    <dbReference type="NCBI Taxonomy" id="4572"/>
    <lineage>
        <taxon>Eukaryota</taxon>
        <taxon>Viridiplantae</taxon>
        <taxon>Streptophyta</taxon>
        <taxon>Embryophyta</taxon>
        <taxon>Tracheophyta</taxon>
        <taxon>Spermatophyta</taxon>
        <taxon>Magnoliopsida</taxon>
        <taxon>Liliopsida</taxon>
        <taxon>Poales</taxon>
        <taxon>Poaceae</taxon>
        <taxon>BOP clade</taxon>
        <taxon>Pooideae</taxon>
        <taxon>Triticodae</taxon>
        <taxon>Triticeae</taxon>
        <taxon>Triticinae</taxon>
        <taxon>Triticum</taxon>
    </lineage>
</organism>
<dbReference type="PANTHER" id="PTHR12463:SF1">
    <property type="entry name" value="2-OXOGLUTARATE AND FE-DEPENDENT OXYGENASE FAMILY PROTEIN"/>
    <property type="match status" value="1"/>
</dbReference>
<feature type="domain" description="RRM" evidence="2">
    <location>
        <begin position="24"/>
        <end position="102"/>
    </location>
</feature>
<dbReference type="AlphaFoldDB" id="A0A8R7TLS4"/>
<dbReference type="Proteomes" id="UP000015106">
    <property type="component" value="Chromosome 2"/>
</dbReference>
<evidence type="ECO:0000256" key="1">
    <source>
        <dbReference type="PROSITE-ProRule" id="PRU00176"/>
    </source>
</evidence>
<reference evidence="3" key="3">
    <citation type="submission" date="2022-06" db="UniProtKB">
        <authorList>
            <consortium name="EnsemblPlants"/>
        </authorList>
    </citation>
    <scope>IDENTIFICATION</scope>
</reference>
<sequence length="199" mass="21093">MVKSGYTRPPPTAEDAAALPAPSAVLYVANCGPAVGLTHDDVAAAFGAFGEVEAVSAADDSGARVIVRFREPAAAGAAMAALHGRPCARLAGRVLHIRYSVPAPPKAPVAVSAPPVALSSSELGIPGVHLVQEFVTAAEEQELLAAVDSRPWKRLAKRRVQHYGYEFLYEVSSILPGMLIRSSFWVNCHLLFQKSLKKL</sequence>
<keyword evidence="4" id="KW-1185">Reference proteome</keyword>
<dbReference type="GO" id="GO:0032451">
    <property type="term" value="F:demethylase activity"/>
    <property type="evidence" value="ECO:0007669"/>
    <property type="project" value="TreeGrafter"/>
</dbReference>
<dbReference type="Gramene" id="TuG1812G0200004872.01.T01">
    <property type="protein sequence ID" value="TuG1812G0200004872.01.T01"/>
    <property type="gene ID" value="TuG1812G0200004872.01"/>
</dbReference>
<dbReference type="SUPFAM" id="SSF54928">
    <property type="entry name" value="RNA-binding domain, RBD"/>
    <property type="match status" value="1"/>
</dbReference>
<reference evidence="4" key="1">
    <citation type="journal article" date="2013" name="Nature">
        <title>Draft genome of the wheat A-genome progenitor Triticum urartu.</title>
        <authorList>
            <person name="Ling H.Q."/>
            <person name="Zhao S."/>
            <person name="Liu D."/>
            <person name="Wang J."/>
            <person name="Sun H."/>
            <person name="Zhang C."/>
            <person name="Fan H."/>
            <person name="Li D."/>
            <person name="Dong L."/>
            <person name="Tao Y."/>
            <person name="Gao C."/>
            <person name="Wu H."/>
            <person name="Li Y."/>
            <person name="Cui Y."/>
            <person name="Guo X."/>
            <person name="Zheng S."/>
            <person name="Wang B."/>
            <person name="Yu K."/>
            <person name="Liang Q."/>
            <person name="Yang W."/>
            <person name="Lou X."/>
            <person name="Chen J."/>
            <person name="Feng M."/>
            <person name="Jian J."/>
            <person name="Zhang X."/>
            <person name="Luo G."/>
            <person name="Jiang Y."/>
            <person name="Liu J."/>
            <person name="Wang Z."/>
            <person name="Sha Y."/>
            <person name="Zhang B."/>
            <person name="Wu H."/>
            <person name="Tang D."/>
            <person name="Shen Q."/>
            <person name="Xue P."/>
            <person name="Zou S."/>
            <person name="Wang X."/>
            <person name="Liu X."/>
            <person name="Wang F."/>
            <person name="Yang Y."/>
            <person name="An X."/>
            <person name="Dong Z."/>
            <person name="Zhang K."/>
            <person name="Zhang X."/>
            <person name="Luo M.C."/>
            <person name="Dvorak J."/>
            <person name="Tong Y."/>
            <person name="Wang J."/>
            <person name="Yang H."/>
            <person name="Li Z."/>
            <person name="Wang D."/>
            <person name="Zhang A."/>
            <person name="Wang J."/>
        </authorList>
    </citation>
    <scope>NUCLEOTIDE SEQUENCE</scope>
    <source>
        <strain evidence="4">cv. G1812</strain>
    </source>
</reference>
<dbReference type="InterPro" id="IPR032857">
    <property type="entry name" value="ALKBH4"/>
</dbReference>
<dbReference type="GO" id="GO:0003723">
    <property type="term" value="F:RNA binding"/>
    <property type="evidence" value="ECO:0007669"/>
    <property type="project" value="UniProtKB-UniRule"/>
</dbReference>
<dbReference type="InterPro" id="IPR035979">
    <property type="entry name" value="RBD_domain_sf"/>
</dbReference>
<proteinExistence type="predicted"/>
<gene>
    <name evidence="3" type="primary">LOC125539580</name>
</gene>
<name>A0A8R7TLS4_TRIUA</name>
<dbReference type="GO" id="GO:0070988">
    <property type="term" value="P:demethylation"/>
    <property type="evidence" value="ECO:0007669"/>
    <property type="project" value="InterPro"/>
</dbReference>
<dbReference type="InterPro" id="IPR012677">
    <property type="entry name" value="Nucleotide-bd_a/b_plait_sf"/>
</dbReference>
<dbReference type="PROSITE" id="PS50102">
    <property type="entry name" value="RRM"/>
    <property type="match status" value="1"/>
</dbReference>
<dbReference type="EnsemblPlants" id="TuG1812G0200004872.01.T01">
    <property type="protein sequence ID" value="TuG1812G0200004872.01.T01"/>
    <property type="gene ID" value="TuG1812G0200004872.01"/>
</dbReference>